<feature type="region of interest" description="Disordered" evidence="1">
    <location>
        <begin position="1"/>
        <end position="25"/>
    </location>
</feature>
<feature type="compositionally biased region" description="Basic and acidic residues" evidence="1">
    <location>
        <begin position="1"/>
        <end position="19"/>
    </location>
</feature>
<evidence type="ECO:0000313" key="4">
    <source>
        <dbReference type="EMBL" id="CDX52366.1"/>
    </source>
</evidence>
<dbReference type="Proteomes" id="UP000045285">
    <property type="component" value="Unassembled WGS sequence"/>
</dbReference>
<sequence length="83" mass="9210">MAERRDDEAESRRILERVQQETSPGGASFVTRMAKDARDRVTAADADRADPIEYWGTRIGRTLGFVIAIGLLVWLVYAATRGG</sequence>
<organism evidence="4 6">
    <name type="scientific">Mesorhizobium plurifarium</name>
    <dbReference type="NCBI Taxonomy" id="69974"/>
    <lineage>
        <taxon>Bacteria</taxon>
        <taxon>Pseudomonadati</taxon>
        <taxon>Pseudomonadota</taxon>
        <taxon>Alphaproteobacteria</taxon>
        <taxon>Hyphomicrobiales</taxon>
        <taxon>Phyllobacteriaceae</taxon>
        <taxon>Mesorhizobium</taxon>
    </lineage>
</organism>
<evidence type="ECO:0000313" key="5">
    <source>
        <dbReference type="Proteomes" id="UP000045285"/>
    </source>
</evidence>
<keyword evidence="2" id="KW-0812">Transmembrane</keyword>
<keyword evidence="2" id="KW-0472">Membrane</keyword>
<evidence type="ECO:0000256" key="1">
    <source>
        <dbReference type="SAM" id="MobiDB-lite"/>
    </source>
</evidence>
<keyword evidence="2" id="KW-1133">Transmembrane helix</keyword>
<dbReference type="Proteomes" id="UP000046122">
    <property type="component" value="Unassembled WGS sequence"/>
</dbReference>
<name>A0A090G4S3_MESPL</name>
<proteinExistence type="predicted"/>
<keyword evidence="5" id="KW-1185">Reference proteome</keyword>
<evidence type="ECO:0000256" key="2">
    <source>
        <dbReference type="SAM" id="Phobius"/>
    </source>
</evidence>
<reference evidence="5" key="2">
    <citation type="submission" date="2014-08" db="EMBL/GenBank/DDBJ databases">
        <authorList>
            <person name="Moulin L."/>
        </authorList>
    </citation>
    <scope>NUCLEOTIDE SEQUENCE [LARGE SCALE GENOMIC DNA]</scope>
</reference>
<accession>A0A090G4S3</accession>
<dbReference type="EMBL" id="CCNE01000007">
    <property type="protein sequence ID" value="CDX52366.1"/>
    <property type="molecule type" value="Genomic_DNA"/>
</dbReference>
<reference evidence="4 6" key="1">
    <citation type="submission" date="2014-08" db="EMBL/GenBank/DDBJ databases">
        <authorList>
            <person name="Moulin Lionel"/>
        </authorList>
    </citation>
    <scope>NUCLEOTIDE SEQUENCE [LARGE SCALE GENOMIC DNA]</scope>
</reference>
<evidence type="ECO:0000313" key="6">
    <source>
        <dbReference type="Proteomes" id="UP000046122"/>
    </source>
</evidence>
<dbReference type="EMBL" id="CCMZ01000034">
    <property type="protein sequence ID" value="CDX22974.1"/>
    <property type="molecule type" value="Genomic_DNA"/>
</dbReference>
<protein>
    <submittedName>
        <fullName evidence="4">Uncharacterized protein</fullName>
    </submittedName>
</protein>
<dbReference type="AlphaFoldDB" id="A0A090G4S3"/>
<gene>
    <name evidence="3" type="ORF">MPL3356_40166</name>
    <name evidence="4" type="ORF">MPL3365_150086</name>
</gene>
<feature type="transmembrane region" description="Helical" evidence="2">
    <location>
        <begin position="62"/>
        <end position="80"/>
    </location>
</feature>
<evidence type="ECO:0000313" key="3">
    <source>
        <dbReference type="EMBL" id="CDX22974.1"/>
    </source>
</evidence>
<dbReference type="STRING" id="69974.MPLDJ20_90060"/>